<proteinExistence type="predicted"/>
<comment type="caution">
    <text evidence="1">The sequence shown here is derived from an EMBL/GenBank/DDBJ whole genome shotgun (WGS) entry which is preliminary data.</text>
</comment>
<dbReference type="AlphaFoldDB" id="A0A426ZK80"/>
<dbReference type="Proteomes" id="UP000287651">
    <property type="component" value="Unassembled WGS sequence"/>
</dbReference>
<organism evidence="1 2">
    <name type="scientific">Ensete ventricosum</name>
    <name type="common">Abyssinian banana</name>
    <name type="synonym">Musa ensete</name>
    <dbReference type="NCBI Taxonomy" id="4639"/>
    <lineage>
        <taxon>Eukaryota</taxon>
        <taxon>Viridiplantae</taxon>
        <taxon>Streptophyta</taxon>
        <taxon>Embryophyta</taxon>
        <taxon>Tracheophyta</taxon>
        <taxon>Spermatophyta</taxon>
        <taxon>Magnoliopsida</taxon>
        <taxon>Liliopsida</taxon>
        <taxon>Zingiberales</taxon>
        <taxon>Musaceae</taxon>
        <taxon>Ensete</taxon>
    </lineage>
</organism>
<gene>
    <name evidence="1" type="ORF">B296_00018893</name>
</gene>
<evidence type="ECO:0000313" key="1">
    <source>
        <dbReference type="EMBL" id="RRT64402.1"/>
    </source>
</evidence>
<sequence length="128" mass="14029">MTTSKVQWAPAGSYSDGPQSVAWVDTTTLKSKKDRNTPPFAIRRRTHTIFPGEENAVFALAGVTDNLVAHKASVSYLLRYVLDVVTRTPVHQRRWTGNVTERKEHILAAIAEAMQIEISVAGGGSRPA</sequence>
<evidence type="ECO:0000313" key="2">
    <source>
        <dbReference type="Proteomes" id="UP000287651"/>
    </source>
</evidence>
<dbReference type="EMBL" id="AMZH03006209">
    <property type="protein sequence ID" value="RRT64402.1"/>
    <property type="molecule type" value="Genomic_DNA"/>
</dbReference>
<reference evidence="1 2" key="1">
    <citation type="journal article" date="2014" name="Agronomy (Basel)">
        <title>A Draft Genome Sequence for Ensete ventricosum, the Drought-Tolerant Tree Against Hunger.</title>
        <authorList>
            <person name="Harrison J."/>
            <person name="Moore K.A."/>
            <person name="Paszkiewicz K."/>
            <person name="Jones T."/>
            <person name="Grant M."/>
            <person name="Ambacheew D."/>
            <person name="Muzemil S."/>
            <person name="Studholme D.J."/>
        </authorList>
    </citation>
    <scope>NUCLEOTIDE SEQUENCE [LARGE SCALE GENOMIC DNA]</scope>
</reference>
<accession>A0A426ZK80</accession>
<protein>
    <submittedName>
        <fullName evidence="1">Uncharacterized protein</fullName>
    </submittedName>
</protein>
<name>A0A426ZK80_ENSVE</name>